<gene>
    <name evidence="3" type="ORF">GB2207_04109</name>
</gene>
<dbReference type="Pfam" id="PF13145">
    <property type="entry name" value="Rotamase_2"/>
    <property type="match status" value="1"/>
</dbReference>
<dbReference type="GO" id="GO:0003755">
    <property type="term" value="F:peptidyl-prolyl cis-trans isomerase activity"/>
    <property type="evidence" value="ECO:0007669"/>
    <property type="project" value="InterPro"/>
</dbReference>
<evidence type="ECO:0000259" key="2">
    <source>
        <dbReference type="Pfam" id="PF13145"/>
    </source>
</evidence>
<keyword evidence="4" id="KW-1185">Reference proteome</keyword>
<sequence length="248" mass="27507">MIKLPANRSSSFFLLLAALIAISTTVYWLARTAPDVDSSNGLDALTNIDSEALQQHINNKLFGEAITEPQGMGVEIDSTTDTLAMQAKLAGLTKNVTTQRLPTADELKTFYTLNQQRYRNPSTFWLEVISFATAKHGGQVFERAEQELKTGQPPVGDLRDQYTAISTIELETLYGQSFVDSLMEIEQPISALSKTPPLACWHGPISSSLGAHLVCVDKMIWGDYPPLEEVENQLINDWRFSVSRETPN</sequence>
<evidence type="ECO:0000313" key="3">
    <source>
        <dbReference type="EMBL" id="EAS46792.1"/>
    </source>
</evidence>
<keyword evidence="1" id="KW-1133">Transmembrane helix</keyword>
<feature type="transmembrane region" description="Helical" evidence="1">
    <location>
        <begin position="12"/>
        <end position="30"/>
    </location>
</feature>
<dbReference type="STRING" id="314287.GB2207_04109"/>
<dbReference type="EMBL" id="AAPI01000005">
    <property type="protein sequence ID" value="EAS46792.1"/>
    <property type="molecule type" value="Genomic_DNA"/>
</dbReference>
<dbReference type="eggNOG" id="COG0760">
    <property type="taxonomic scope" value="Bacteria"/>
</dbReference>
<dbReference type="InterPro" id="IPR000297">
    <property type="entry name" value="PPIase_PpiC"/>
</dbReference>
<dbReference type="OrthoDB" id="196786at2"/>
<organism evidence="3 4">
    <name type="scientific">gamma proteobacterium HTCC2207</name>
    <dbReference type="NCBI Taxonomy" id="314287"/>
    <lineage>
        <taxon>Bacteria</taxon>
        <taxon>Pseudomonadati</taxon>
        <taxon>Pseudomonadota</taxon>
        <taxon>Gammaproteobacteria</taxon>
        <taxon>Cellvibrionales</taxon>
        <taxon>Porticoccaceae</taxon>
        <taxon>SAR92 clade</taxon>
    </lineage>
</organism>
<protein>
    <recommendedName>
        <fullName evidence="2">PpiC domain-containing protein</fullName>
    </recommendedName>
</protein>
<proteinExistence type="predicted"/>
<comment type="caution">
    <text evidence="3">The sequence shown here is derived from an EMBL/GenBank/DDBJ whole genome shotgun (WGS) entry which is preliminary data.</text>
</comment>
<dbReference type="HOGENOM" id="CLU_1118902_0_0_6"/>
<evidence type="ECO:0000313" key="4">
    <source>
        <dbReference type="Proteomes" id="UP000005555"/>
    </source>
</evidence>
<accession>Q1YR16</accession>
<keyword evidence="1" id="KW-0472">Membrane</keyword>
<evidence type="ECO:0000256" key="1">
    <source>
        <dbReference type="SAM" id="Phobius"/>
    </source>
</evidence>
<keyword evidence="1" id="KW-0812">Transmembrane</keyword>
<dbReference type="AlphaFoldDB" id="Q1YR16"/>
<reference evidence="3 4" key="1">
    <citation type="submission" date="2006-03" db="EMBL/GenBank/DDBJ databases">
        <authorList>
            <person name="Giovannoni S.J."/>
            <person name="Cho J.-C."/>
            <person name="Ferriera S."/>
            <person name="Johnson J."/>
            <person name="Kravitz S."/>
            <person name="Halpern A."/>
            <person name="Remington K."/>
            <person name="Beeson K."/>
            <person name="Tran B."/>
            <person name="Rogers Y.-H."/>
            <person name="Friedman R."/>
            <person name="Venter J.C."/>
        </authorList>
    </citation>
    <scope>NUCLEOTIDE SEQUENCE [LARGE SCALE GENOMIC DNA]</scope>
    <source>
        <strain evidence="3 4">HTCC2207</strain>
    </source>
</reference>
<name>Q1YR16_9GAMM</name>
<feature type="domain" description="PpiC" evidence="2">
    <location>
        <begin position="102"/>
        <end position="231"/>
    </location>
</feature>
<dbReference type="Proteomes" id="UP000005555">
    <property type="component" value="Unassembled WGS sequence"/>
</dbReference>